<name>A0A5S3YYA2_9GAMM</name>
<gene>
    <name evidence="1" type="ORF">CWB73_00895</name>
</gene>
<dbReference type="RefSeq" id="WP_138566027.1">
    <property type="nucleotide sequence ID" value="NZ_PNCM01000005.1"/>
</dbReference>
<evidence type="ECO:0000313" key="2">
    <source>
        <dbReference type="Proteomes" id="UP000307362"/>
    </source>
</evidence>
<dbReference type="Proteomes" id="UP000307362">
    <property type="component" value="Unassembled WGS sequence"/>
</dbReference>
<dbReference type="EMBL" id="PNCM01000005">
    <property type="protein sequence ID" value="TMP83737.1"/>
    <property type="molecule type" value="Genomic_DNA"/>
</dbReference>
<sequence length="63" mass="7326">MLEELINKVDELGGIRSQYDIDQDLRAFLSKTDWYVVREAETGQPVPEQIKAQREFARNQISS</sequence>
<comment type="caution">
    <text evidence="1">The sequence shown here is derived from an EMBL/GenBank/DDBJ whole genome shotgun (WGS) entry which is preliminary data.</text>
</comment>
<evidence type="ECO:0000313" key="1">
    <source>
        <dbReference type="EMBL" id="TMP83737.1"/>
    </source>
</evidence>
<proteinExistence type="predicted"/>
<organism evidence="1 2">
    <name type="scientific">Pseudoalteromonas phenolica</name>
    <dbReference type="NCBI Taxonomy" id="161398"/>
    <lineage>
        <taxon>Bacteria</taxon>
        <taxon>Pseudomonadati</taxon>
        <taxon>Pseudomonadota</taxon>
        <taxon>Gammaproteobacteria</taxon>
        <taxon>Alteromonadales</taxon>
        <taxon>Pseudoalteromonadaceae</taxon>
        <taxon>Pseudoalteromonas</taxon>
    </lineage>
</organism>
<reference evidence="1 2" key="1">
    <citation type="submission" date="2017-12" db="EMBL/GenBank/DDBJ databases">
        <authorList>
            <person name="Paulsen S."/>
            <person name="Gram L.K."/>
        </authorList>
    </citation>
    <scope>NUCLEOTIDE SEQUENCE [LARGE SCALE GENOMIC DNA]</scope>
    <source>
        <strain evidence="1 2">S1189</strain>
    </source>
</reference>
<dbReference type="AlphaFoldDB" id="A0A5S3YYA2"/>
<protein>
    <submittedName>
        <fullName evidence="1">Uncharacterized protein</fullName>
    </submittedName>
</protein>
<accession>A0A5S3YYA2</accession>
<dbReference type="OrthoDB" id="6301849at2"/>
<reference evidence="2" key="2">
    <citation type="submission" date="2019-06" db="EMBL/GenBank/DDBJ databases">
        <title>Co-occurence of chitin degradation, pigmentation and bioactivity in marine Pseudoalteromonas.</title>
        <authorList>
            <person name="Sonnenschein E.C."/>
            <person name="Bech P.K."/>
        </authorList>
    </citation>
    <scope>NUCLEOTIDE SEQUENCE [LARGE SCALE GENOMIC DNA]</scope>
    <source>
        <strain evidence="2">S1189</strain>
    </source>
</reference>